<organism evidence="1 2">
    <name type="scientific">Sphingomonas phage vB_StuS_MMDA13</name>
    <dbReference type="NCBI Taxonomy" id="2686378"/>
    <lineage>
        <taxon>Viruses</taxon>
        <taxon>Duplodnaviria</taxon>
        <taxon>Heunggongvirae</taxon>
        <taxon>Uroviricota</taxon>
        <taxon>Caudoviricetes</taxon>
        <taxon>Queuovirinae</taxon>
        <taxon>Torvergatavirus</taxon>
        <taxon>Torvergatavirus MMDA13</taxon>
    </lineage>
</organism>
<evidence type="ECO:0000313" key="2">
    <source>
        <dbReference type="Proteomes" id="UP000515820"/>
    </source>
</evidence>
<gene>
    <name evidence="1" type="ORF">MMDA13_gp76</name>
</gene>
<proteinExistence type="predicted"/>
<accession>A0A7G3PHT5</accession>
<dbReference type="Proteomes" id="UP000515820">
    <property type="component" value="Segment"/>
</dbReference>
<evidence type="ECO:0000313" key="1">
    <source>
        <dbReference type="EMBL" id="QHB80509.1"/>
    </source>
</evidence>
<name>A0A7G3PHT5_9CAUD</name>
<keyword evidence="2" id="KW-1185">Reference proteome</keyword>
<dbReference type="EMBL" id="MN820898">
    <property type="protein sequence ID" value="QHB80509.1"/>
    <property type="molecule type" value="Genomic_DNA"/>
</dbReference>
<reference evidence="1 2" key="1">
    <citation type="journal article" date="2020" name="Viruses">
        <title>Characterization of vB_StuS_MMDA13, a Newly Discovered Bacteriophage Infecting the Agar-Degrading Species Sphingomonas turrisvirgatae.</title>
        <authorList>
            <person name="Marmo P."/>
            <person name="Thaller M.C."/>
            <person name="Di Lallo G."/>
            <person name="Henrici De Angelis L."/>
            <person name="Poerio N."/>
            <person name="De Santis F."/>
            <person name="Fraziano M."/>
            <person name="Migliore L."/>
            <person name="D'Andrea M.M."/>
        </authorList>
    </citation>
    <scope>NUCLEOTIDE SEQUENCE [LARGE SCALE GENOMIC DNA]</scope>
</reference>
<sequence>MSSALRAAVEKARDQFAFYETSHREKVTKGPPMTPQARDDTLRKAEVNQQLALEMQAALDNEPFDVLALEKVQDYRFASLVKGKRYAFARGLTINPTHLPAALDAMAQDGFELVCAFGEAQSDKMGFLFKRTDPEFNGLEFAHGVGVYAENERLRKRVDELLGANNTEVERRREAERKWKQYENGVPLSEIK</sequence>
<protein>
    <submittedName>
        <fullName evidence="1">Uncharacterized protein</fullName>
    </submittedName>
</protein>